<feature type="compositionally biased region" description="Basic residues" evidence="1">
    <location>
        <begin position="1"/>
        <end position="13"/>
    </location>
</feature>
<feature type="transmembrane region" description="Helical" evidence="2">
    <location>
        <begin position="54"/>
        <end position="81"/>
    </location>
</feature>
<dbReference type="Proteomes" id="UP001154329">
    <property type="component" value="Chromosome 2"/>
</dbReference>
<reference evidence="3" key="1">
    <citation type="submission" date="2022-02" db="EMBL/GenBank/DDBJ databases">
        <authorList>
            <person name="King R."/>
        </authorList>
    </citation>
    <scope>NUCLEOTIDE SEQUENCE</scope>
</reference>
<protein>
    <submittedName>
        <fullName evidence="3">Uncharacterized protein</fullName>
    </submittedName>
</protein>
<dbReference type="EMBL" id="OU899035">
    <property type="protein sequence ID" value="CAH1720420.1"/>
    <property type="molecule type" value="Genomic_DNA"/>
</dbReference>
<name>A0A9P0IXM0_APHGO</name>
<keyword evidence="2" id="KW-1133">Transmembrane helix</keyword>
<evidence type="ECO:0000256" key="1">
    <source>
        <dbReference type="SAM" id="MobiDB-lite"/>
    </source>
</evidence>
<keyword evidence="2" id="KW-0472">Membrane</keyword>
<organism evidence="3 4">
    <name type="scientific">Aphis gossypii</name>
    <name type="common">Cotton aphid</name>
    <dbReference type="NCBI Taxonomy" id="80765"/>
    <lineage>
        <taxon>Eukaryota</taxon>
        <taxon>Metazoa</taxon>
        <taxon>Ecdysozoa</taxon>
        <taxon>Arthropoda</taxon>
        <taxon>Hexapoda</taxon>
        <taxon>Insecta</taxon>
        <taxon>Pterygota</taxon>
        <taxon>Neoptera</taxon>
        <taxon>Paraneoptera</taxon>
        <taxon>Hemiptera</taxon>
        <taxon>Sternorrhyncha</taxon>
        <taxon>Aphidomorpha</taxon>
        <taxon>Aphidoidea</taxon>
        <taxon>Aphididae</taxon>
        <taxon>Aphidini</taxon>
        <taxon>Aphis</taxon>
        <taxon>Aphis</taxon>
    </lineage>
</organism>
<evidence type="ECO:0000256" key="2">
    <source>
        <dbReference type="SAM" id="Phobius"/>
    </source>
</evidence>
<feature type="region of interest" description="Disordered" evidence="1">
    <location>
        <begin position="1"/>
        <end position="20"/>
    </location>
</feature>
<reference evidence="3" key="2">
    <citation type="submission" date="2022-10" db="EMBL/GenBank/DDBJ databases">
        <authorList>
            <consortium name="ENA_rothamsted_submissions"/>
            <consortium name="culmorum"/>
            <person name="King R."/>
        </authorList>
    </citation>
    <scope>NUCLEOTIDE SEQUENCE</scope>
</reference>
<evidence type="ECO:0000313" key="3">
    <source>
        <dbReference type="EMBL" id="CAH1720420.1"/>
    </source>
</evidence>
<evidence type="ECO:0000313" key="4">
    <source>
        <dbReference type="Proteomes" id="UP001154329"/>
    </source>
</evidence>
<keyword evidence="4" id="KW-1185">Reference proteome</keyword>
<accession>A0A9P0IXM0</accession>
<dbReference type="AlphaFoldDB" id="A0A9P0IXM0"/>
<proteinExistence type="predicted"/>
<sequence length="182" mass="21315">MLPRHRPRNHNKHHLAENNTGARNNSSYIIYTASCSVYRSQSATVTLNNFVRLLLFHLSLALVSSCIYFQFSLRVFFLYFIEFFSPQQNSPIHYAIANVYGTHKCISLQQRVPRVRNFLDILAVLEFQFHLKISNIIMHINRRLRPCFIFIECPVWRNSPSNRLPPRHIAIRCSLSGEPKTL</sequence>
<gene>
    <name evidence="3" type="ORF">APHIGO_LOCUS3982</name>
</gene>
<keyword evidence="2" id="KW-0812">Transmembrane</keyword>